<feature type="compositionally biased region" description="Polar residues" evidence="1">
    <location>
        <begin position="32"/>
        <end position="45"/>
    </location>
</feature>
<gene>
    <name evidence="3" type="ORF">E2C01_054112</name>
</gene>
<proteinExistence type="predicted"/>
<evidence type="ECO:0000256" key="1">
    <source>
        <dbReference type="SAM" id="MobiDB-lite"/>
    </source>
</evidence>
<evidence type="ECO:0000313" key="3">
    <source>
        <dbReference type="EMBL" id="MPC60076.1"/>
    </source>
</evidence>
<feature type="compositionally biased region" description="Basic residues" evidence="1">
    <location>
        <begin position="49"/>
        <end position="61"/>
    </location>
</feature>
<dbReference type="AlphaFoldDB" id="A0A5B7GR26"/>
<reference evidence="3 4" key="1">
    <citation type="submission" date="2019-05" db="EMBL/GenBank/DDBJ databases">
        <title>Another draft genome of Portunus trituberculatus and its Hox gene families provides insights of decapod evolution.</title>
        <authorList>
            <person name="Jeong J.-H."/>
            <person name="Song I."/>
            <person name="Kim S."/>
            <person name="Choi T."/>
            <person name="Kim D."/>
            <person name="Ryu S."/>
            <person name="Kim W."/>
        </authorList>
    </citation>
    <scope>NUCLEOTIDE SEQUENCE [LARGE SCALE GENOMIC DNA]</scope>
    <source>
        <tissue evidence="3">Muscle</tissue>
    </source>
</reference>
<sequence length="61" mass="7381">MWFWWLGVEIVRFYALPLELQIVSCRSERVKSNQQITTTRPAHNITTHHTQHHHPQHHMTN</sequence>
<comment type="caution">
    <text evidence="3">The sequence shown here is derived from an EMBL/GenBank/DDBJ whole genome shotgun (WGS) entry which is preliminary data.</text>
</comment>
<name>A0A5B7GR26_PORTR</name>
<feature type="region of interest" description="Disordered" evidence="1">
    <location>
        <begin position="31"/>
        <end position="61"/>
    </location>
</feature>
<keyword evidence="4" id="KW-1185">Reference proteome</keyword>
<feature type="signal peptide" evidence="2">
    <location>
        <begin position="1"/>
        <end position="15"/>
    </location>
</feature>
<protein>
    <submittedName>
        <fullName evidence="3">Uncharacterized protein</fullName>
    </submittedName>
</protein>
<dbReference type="Proteomes" id="UP000324222">
    <property type="component" value="Unassembled WGS sequence"/>
</dbReference>
<evidence type="ECO:0000256" key="2">
    <source>
        <dbReference type="SAM" id="SignalP"/>
    </source>
</evidence>
<organism evidence="3 4">
    <name type="scientific">Portunus trituberculatus</name>
    <name type="common">Swimming crab</name>
    <name type="synonym">Neptunus trituberculatus</name>
    <dbReference type="NCBI Taxonomy" id="210409"/>
    <lineage>
        <taxon>Eukaryota</taxon>
        <taxon>Metazoa</taxon>
        <taxon>Ecdysozoa</taxon>
        <taxon>Arthropoda</taxon>
        <taxon>Crustacea</taxon>
        <taxon>Multicrustacea</taxon>
        <taxon>Malacostraca</taxon>
        <taxon>Eumalacostraca</taxon>
        <taxon>Eucarida</taxon>
        <taxon>Decapoda</taxon>
        <taxon>Pleocyemata</taxon>
        <taxon>Brachyura</taxon>
        <taxon>Eubrachyura</taxon>
        <taxon>Portunoidea</taxon>
        <taxon>Portunidae</taxon>
        <taxon>Portuninae</taxon>
        <taxon>Portunus</taxon>
    </lineage>
</organism>
<accession>A0A5B7GR26</accession>
<feature type="chain" id="PRO_5022751499" evidence="2">
    <location>
        <begin position="16"/>
        <end position="61"/>
    </location>
</feature>
<keyword evidence="2" id="KW-0732">Signal</keyword>
<dbReference type="EMBL" id="VSRR010017153">
    <property type="protein sequence ID" value="MPC60076.1"/>
    <property type="molecule type" value="Genomic_DNA"/>
</dbReference>
<evidence type="ECO:0000313" key="4">
    <source>
        <dbReference type="Proteomes" id="UP000324222"/>
    </source>
</evidence>